<organism evidence="1 2">
    <name type="scientific">Streptomyces hintoniae</name>
    <dbReference type="NCBI Taxonomy" id="3075521"/>
    <lineage>
        <taxon>Bacteria</taxon>
        <taxon>Bacillati</taxon>
        <taxon>Actinomycetota</taxon>
        <taxon>Actinomycetes</taxon>
        <taxon>Kitasatosporales</taxon>
        <taxon>Streptomycetaceae</taxon>
        <taxon>Streptomyces</taxon>
    </lineage>
</organism>
<accession>A0ABU2UHM9</accession>
<protein>
    <submittedName>
        <fullName evidence="1">Uncharacterized protein</fullName>
    </submittedName>
</protein>
<sequence>MSNEETLQLGAVSPKPVTDDDLKNALKSVALESPSYVYTSPEWMEPGTDRCYYVHHARGDEGMLACGCMVGVALHSLGVPLAALKEWEACSASAVLMEFFPNASDEVRAAYTTAQIRQDRGLPWGVAIRGLDL</sequence>
<dbReference type="Proteomes" id="UP001180489">
    <property type="component" value="Unassembled WGS sequence"/>
</dbReference>
<dbReference type="RefSeq" id="WP_311634921.1">
    <property type="nucleotide sequence ID" value="NZ_JAVRFF010000011.1"/>
</dbReference>
<gene>
    <name evidence="1" type="ORF">RM863_11600</name>
</gene>
<name>A0ABU2UHM9_9ACTN</name>
<proteinExistence type="predicted"/>
<keyword evidence="2" id="KW-1185">Reference proteome</keyword>
<dbReference type="EMBL" id="JAVRFF010000011">
    <property type="protein sequence ID" value="MDT0472772.1"/>
    <property type="molecule type" value="Genomic_DNA"/>
</dbReference>
<reference evidence="1" key="1">
    <citation type="submission" date="2024-05" db="EMBL/GenBank/DDBJ databases">
        <title>30 novel species of actinomycetes from the DSMZ collection.</title>
        <authorList>
            <person name="Nouioui I."/>
        </authorList>
    </citation>
    <scope>NUCLEOTIDE SEQUENCE</scope>
    <source>
        <strain evidence="1">DSM 41014</strain>
    </source>
</reference>
<evidence type="ECO:0000313" key="2">
    <source>
        <dbReference type="Proteomes" id="UP001180489"/>
    </source>
</evidence>
<evidence type="ECO:0000313" key="1">
    <source>
        <dbReference type="EMBL" id="MDT0472772.1"/>
    </source>
</evidence>
<comment type="caution">
    <text evidence="1">The sequence shown here is derived from an EMBL/GenBank/DDBJ whole genome shotgun (WGS) entry which is preliminary data.</text>
</comment>